<evidence type="ECO:0000256" key="4">
    <source>
        <dbReference type="ARBA" id="ARBA00023125"/>
    </source>
</evidence>
<evidence type="ECO:0000256" key="5">
    <source>
        <dbReference type="ARBA" id="ARBA00023163"/>
    </source>
</evidence>
<dbReference type="Proteomes" id="UP000319576">
    <property type="component" value="Chromosome"/>
</dbReference>
<dbReference type="GO" id="GO:0016987">
    <property type="term" value="F:sigma factor activity"/>
    <property type="evidence" value="ECO:0007669"/>
    <property type="project" value="UniProtKB-KW"/>
</dbReference>
<dbReference type="NCBIfam" id="TIGR02937">
    <property type="entry name" value="sigma70-ECF"/>
    <property type="match status" value="1"/>
</dbReference>
<evidence type="ECO:0000256" key="1">
    <source>
        <dbReference type="ARBA" id="ARBA00010641"/>
    </source>
</evidence>
<dbReference type="SUPFAM" id="SSF88946">
    <property type="entry name" value="Sigma2 domain of RNA polymerase sigma factors"/>
    <property type="match status" value="1"/>
</dbReference>
<reference evidence="8 9" key="1">
    <citation type="submission" date="2019-02" db="EMBL/GenBank/DDBJ databases">
        <title>Deep-cultivation of Planctomycetes and their phenomic and genomic characterization uncovers novel biology.</title>
        <authorList>
            <person name="Wiegand S."/>
            <person name="Jogler M."/>
            <person name="Boedeker C."/>
            <person name="Pinto D."/>
            <person name="Vollmers J."/>
            <person name="Rivas-Marin E."/>
            <person name="Kohn T."/>
            <person name="Peeters S.H."/>
            <person name="Heuer A."/>
            <person name="Rast P."/>
            <person name="Oberbeckmann S."/>
            <person name="Bunk B."/>
            <person name="Jeske O."/>
            <person name="Meyerdierks A."/>
            <person name="Storesund J.E."/>
            <person name="Kallscheuer N."/>
            <person name="Luecker S."/>
            <person name="Lage O.M."/>
            <person name="Pohl T."/>
            <person name="Merkel B.J."/>
            <person name="Hornburger P."/>
            <person name="Mueller R.-W."/>
            <person name="Bruemmer F."/>
            <person name="Labrenz M."/>
            <person name="Spormann A.M."/>
            <person name="Op den Camp H."/>
            <person name="Overmann J."/>
            <person name="Amann R."/>
            <person name="Jetten M.S.M."/>
            <person name="Mascher T."/>
            <person name="Medema M.H."/>
            <person name="Devos D.P."/>
            <person name="Kaster A.-K."/>
            <person name="Ovreas L."/>
            <person name="Rohde M."/>
            <person name="Galperin M.Y."/>
            <person name="Jogler C."/>
        </authorList>
    </citation>
    <scope>NUCLEOTIDE SEQUENCE [LARGE SCALE GENOMIC DNA]</scope>
    <source>
        <strain evidence="8 9">ETA_A1</strain>
    </source>
</reference>
<dbReference type="PANTHER" id="PTHR43133">
    <property type="entry name" value="RNA POLYMERASE ECF-TYPE SIGMA FACTO"/>
    <property type="match status" value="1"/>
</dbReference>
<proteinExistence type="inferred from homology"/>
<accession>A0A517XR97</accession>
<comment type="similarity">
    <text evidence="1">Belongs to the sigma-70 factor family. ECF subfamily.</text>
</comment>
<dbReference type="Gene3D" id="1.10.1740.10">
    <property type="match status" value="1"/>
</dbReference>
<feature type="domain" description="RNA polymerase sigma-70 region 4" evidence="7">
    <location>
        <begin position="127"/>
        <end position="175"/>
    </location>
</feature>
<dbReference type="InterPro" id="IPR013325">
    <property type="entry name" value="RNA_pol_sigma_r2"/>
</dbReference>
<dbReference type="GO" id="GO:0003677">
    <property type="term" value="F:DNA binding"/>
    <property type="evidence" value="ECO:0007669"/>
    <property type="project" value="UniProtKB-KW"/>
</dbReference>
<evidence type="ECO:0000313" key="9">
    <source>
        <dbReference type="Proteomes" id="UP000319576"/>
    </source>
</evidence>
<dbReference type="InterPro" id="IPR039425">
    <property type="entry name" value="RNA_pol_sigma-70-like"/>
</dbReference>
<dbReference type="InterPro" id="IPR036388">
    <property type="entry name" value="WH-like_DNA-bd_sf"/>
</dbReference>
<dbReference type="Gene3D" id="1.10.10.10">
    <property type="entry name" value="Winged helix-like DNA-binding domain superfamily/Winged helix DNA-binding domain"/>
    <property type="match status" value="1"/>
</dbReference>
<keyword evidence="9" id="KW-1185">Reference proteome</keyword>
<organism evidence="8 9">
    <name type="scientific">Urbifossiella limnaea</name>
    <dbReference type="NCBI Taxonomy" id="2528023"/>
    <lineage>
        <taxon>Bacteria</taxon>
        <taxon>Pseudomonadati</taxon>
        <taxon>Planctomycetota</taxon>
        <taxon>Planctomycetia</taxon>
        <taxon>Gemmatales</taxon>
        <taxon>Gemmataceae</taxon>
        <taxon>Urbifossiella</taxon>
    </lineage>
</organism>
<dbReference type="Pfam" id="PF04542">
    <property type="entry name" value="Sigma70_r2"/>
    <property type="match status" value="1"/>
</dbReference>
<evidence type="ECO:0000259" key="7">
    <source>
        <dbReference type="Pfam" id="PF04545"/>
    </source>
</evidence>
<keyword evidence="5" id="KW-0804">Transcription</keyword>
<evidence type="ECO:0000256" key="2">
    <source>
        <dbReference type="ARBA" id="ARBA00023015"/>
    </source>
</evidence>
<keyword evidence="4" id="KW-0238">DNA-binding</keyword>
<dbReference type="KEGG" id="uli:ETAA1_19740"/>
<sequence>MSWNEITVLVEQAKTGDRAAYGELVTRFQGSVYAMALARVRNPLEAQELAQDVFVHGMRKLPQLRDPRCFAGWLRRITARMAINRLTRRGPLFGAETELLDAVPARARAAEDEYAVGEAVGQLKVGLARLKPLDRATLEAFYIRGRSLKQIAREFEVPTGTVKRRLHVARARLKEVLEGIDPTLAEQFAAEGELAGV</sequence>
<dbReference type="SUPFAM" id="SSF88659">
    <property type="entry name" value="Sigma3 and sigma4 domains of RNA polymerase sigma factors"/>
    <property type="match status" value="1"/>
</dbReference>
<dbReference type="InterPro" id="IPR007627">
    <property type="entry name" value="RNA_pol_sigma70_r2"/>
</dbReference>
<evidence type="ECO:0000313" key="8">
    <source>
        <dbReference type="EMBL" id="QDU20031.1"/>
    </source>
</evidence>
<evidence type="ECO:0000256" key="3">
    <source>
        <dbReference type="ARBA" id="ARBA00023082"/>
    </source>
</evidence>
<dbReference type="PANTHER" id="PTHR43133:SF51">
    <property type="entry name" value="RNA POLYMERASE SIGMA FACTOR"/>
    <property type="match status" value="1"/>
</dbReference>
<dbReference type="OrthoDB" id="9795666at2"/>
<feature type="domain" description="RNA polymerase sigma-70 region 2" evidence="6">
    <location>
        <begin position="24"/>
        <end position="89"/>
    </location>
</feature>
<dbReference type="EMBL" id="CP036273">
    <property type="protein sequence ID" value="QDU20031.1"/>
    <property type="molecule type" value="Genomic_DNA"/>
</dbReference>
<dbReference type="InterPro" id="IPR013324">
    <property type="entry name" value="RNA_pol_sigma_r3/r4-like"/>
</dbReference>
<dbReference type="Pfam" id="PF04545">
    <property type="entry name" value="Sigma70_r4"/>
    <property type="match status" value="1"/>
</dbReference>
<protein>
    <submittedName>
        <fullName evidence="8">ECF RNA polymerase sigma factor SigW</fullName>
    </submittedName>
</protein>
<gene>
    <name evidence="8" type="primary">sigW_2</name>
    <name evidence="8" type="ORF">ETAA1_19740</name>
</gene>
<keyword evidence="2" id="KW-0805">Transcription regulation</keyword>
<dbReference type="AlphaFoldDB" id="A0A517XR97"/>
<dbReference type="InterPro" id="IPR007630">
    <property type="entry name" value="RNA_pol_sigma70_r4"/>
</dbReference>
<dbReference type="GO" id="GO:0006352">
    <property type="term" value="P:DNA-templated transcription initiation"/>
    <property type="evidence" value="ECO:0007669"/>
    <property type="project" value="InterPro"/>
</dbReference>
<dbReference type="RefSeq" id="WP_145236905.1">
    <property type="nucleotide sequence ID" value="NZ_CP036273.1"/>
</dbReference>
<name>A0A517XR97_9BACT</name>
<dbReference type="InterPro" id="IPR014284">
    <property type="entry name" value="RNA_pol_sigma-70_dom"/>
</dbReference>
<evidence type="ECO:0000259" key="6">
    <source>
        <dbReference type="Pfam" id="PF04542"/>
    </source>
</evidence>
<keyword evidence="3" id="KW-0731">Sigma factor</keyword>